<evidence type="ECO:0000256" key="4">
    <source>
        <dbReference type="ARBA" id="ARBA00023136"/>
    </source>
</evidence>
<protein>
    <recommendedName>
        <fullName evidence="5">Copper transport protein</fullName>
    </recommendedName>
</protein>
<keyword evidence="5" id="KW-0406">Ion transport</keyword>
<proteinExistence type="inferred from homology"/>
<evidence type="ECO:0000256" key="5">
    <source>
        <dbReference type="RuleBase" id="RU367022"/>
    </source>
</evidence>
<dbReference type="AlphaFoldDB" id="A0A8H6RZC8"/>
<keyword evidence="5" id="KW-0187">Copper transport</keyword>
<evidence type="ECO:0000256" key="3">
    <source>
        <dbReference type="ARBA" id="ARBA00022989"/>
    </source>
</evidence>
<keyword evidence="5" id="KW-0813">Transport</keyword>
<dbReference type="EMBL" id="JACAZF010000017">
    <property type="protein sequence ID" value="KAF7289166.1"/>
    <property type="molecule type" value="Genomic_DNA"/>
</dbReference>
<dbReference type="PANTHER" id="PTHR12483:SF27">
    <property type="entry name" value="COPPER TRANSPORT PROTEIN CTR1"/>
    <property type="match status" value="1"/>
</dbReference>
<sequence length="160" mass="17354">MDMGSMNMTHSPSSNGTSMGDMMMMKAYLHFGGGDALLFKTIAPSSAGAIFGACLILFLIAVGERWILAISRRFAKARVVRSQRLLQNYVFDGKPADGEQSSSPTPFILSHELGRGFLAGLQVTLHYLLMLVVMTFNAAFIISVILGVVAGEIAFGRLYR</sequence>
<keyword evidence="2 5" id="KW-0812">Transmembrane</keyword>
<organism evidence="6 7">
    <name type="scientific">Mycena indigotica</name>
    <dbReference type="NCBI Taxonomy" id="2126181"/>
    <lineage>
        <taxon>Eukaryota</taxon>
        <taxon>Fungi</taxon>
        <taxon>Dikarya</taxon>
        <taxon>Basidiomycota</taxon>
        <taxon>Agaricomycotina</taxon>
        <taxon>Agaricomycetes</taxon>
        <taxon>Agaricomycetidae</taxon>
        <taxon>Agaricales</taxon>
        <taxon>Marasmiineae</taxon>
        <taxon>Mycenaceae</taxon>
        <taxon>Mycena</taxon>
    </lineage>
</organism>
<evidence type="ECO:0000256" key="2">
    <source>
        <dbReference type="ARBA" id="ARBA00022692"/>
    </source>
</evidence>
<dbReference type="Proteomes" id="UP000636479">
    <property type="component" value="Unassembled WGS sequence"/>
</dbReference>
<dbReference type="GO" id="GO:0005375">
    <property type="term" value="F:copper ion transmembrane transporter activity"/>
    <property type="evidence" value="ECO:0007669"/>
    <property type="project" value="UniProtKB-UniRule"/>
</dbReference>
<feature type="transmembrane region" description="Helical" evidence="5">
    <location>
        <begin position="125"/>
        <end position="150"/>
    </location>
</feature>
<comment type="caution">
    <text evidence="6">The sequence shown here is derived from an EMBL/GenBank/DDBJ whole genome shotgun (WGS) entry which is preliminary data.</text>
</comment>
<dbReference type="OrthoDB" id="73901at2759"/>
<dbReference type="PANTHER" id="PTHR12483">
    <property type="entry name" value="SOLUTE CARRIER FAMILY 31 COPPER TRANSPORTERS"/>
    <property type="match status" value="1"/>
</dbReference>
<dbReference type="GO" id="GO:0005886">
    <property type="term" value="C:plasma membrane"/>
    <property type="evidence" value="ECO:0007669"/>
    <property type="project" value="TreeGrafter"/>
</dbReference>
<evidence type="ECO:0000313" key="7">
    <source>
        <dbReference type="Proteomes" id="UP000636479"/>
    </source>
</evidence>
<dbReference type="RefSeq" id="XP_037213197.1">
    <property type="nucleotide sequence ID" value="XM_037370196.1"/>
</dbReference>
<keyword evidence="4 5" id="KW-0472">Membrane</keyword>
<evidence type="ECO:0000313" key="6">
    <source>
        <dbReference type="EMBL" id="KAF7289166.1"/>
    </source>
</evidence>
<evidence type="ECO:0000256" key="1">
    <source>
        <dbReference type="ARBA" id="ARBA00004141"/>
    </source>
</evidence>
<accession>A0A8H6RZC8</accession>
<keyword evidence="3 5" id="KW-1133">Transmembrane helix</keyword>
<dbReference type="InterPro" id="IPR007274">
    <property type="entry name" value="Cop_transporter"/>
</dbReference>
<gene>
    <name evidence="6" type="ORF">MIND_01377700</name>
</gene>
<comment type="similarity">
    <text evidence="5">Belongs to the copper transporter (Ctr) (TC 1.A.56) family. SLC31A subfamily.</text>
</comment>
<name>A0A8H6RZC8_9AGAR</name>
<comment type="subcellular location">
    <subcellularLocation>
        <location evidence="1 5">Membrane</location>
        <topology evidence="1 5">Multi-pass membrane protein</topology>
    </subcellularLocation>
</comment>
<dbReference type="GeneID" id="59352712"/>
<dbReference type="Pfam" id="PF04145">
    <property type="entry name" value="Ctr"/>
    <property type="match status" value="1"/>
</dbReference>
<reference evidence="6" key="1">
    <citation type="submission" date="2020-05" db="EMBL/GenBank/DDBJ databases">
        <title>Mycena genomes resolve the evolution of fungal bioluminescence.</title>
        <authorList>
            <person name="Tsai I.J."/>
        </authorList>
    </citation>
    <scope>NUCLEOTIDE SEQUENCE</scope>
    <source>
        <strain evidence="6">171206Taipei</strain>
    </source>
</reference>
<feature type="transmembrane region" description="Helical" evidence="5">
    <location>
        <begin position="49"/>
        <end position="68"/>
    </location>
</feature>
<keyword evidence="5" id="KW-0186">Copper</keyword>
<keyword evidence="7" id="KW-1185">Reference proteome</keyword>